<sequence>FIRKYKRISKSKWASHDKSTILPLAEVVDDTDDEIELGFTRYIYLHRDEVGKVLGISISKAIFEETDLHFEERYLEG</sequence>
<gene>
    <name evidence="1" type="ORF">CWC05_22030</name>
</gene>
<feature type="non-terminal residue" evidence="1">
    <location>
        <position position="1"/>
    </location>
</feature>
<protein>
    <submittedName>
        <fullName evidence="1">Uncharacterized protein</fullName>
    </submittedName>
</protein>
<evidence type="ECO:0000313" key="2">
    <source>
        <dbReference type="Proteomes" id="UP000305874"/>
    </source>
</evidence>
<reference evidence="2" key="2">
    <citation type="submission" date="2019-06" db="EMBL/GenBank/DDBJ databases">
        <title>Co-occurence of chitin degradation, pigmentation and bioactivity in marine Pseudoalteromonas.</title>
        <authorList>
            <person name="Sonnenschein E.C."/>
            <person name="Bech P.K."/>
        </authorList>
    </citation>
    <scope>NUCLEOTIDE SEQUENCE [LARGE SCALE GENOMIC DNA]</scope>
    <source>
        <strain evidence="2">S2897</strain>
    </source>
</reference>
<name>A0A5S3YL54_9GAMM</name>
<feature type="non-terminal residue" evidence="1">
    <location>
        <position position="77"/>
    </location>
</feature>
<reference evidence="1 2" key="1">
    <citation type="submission" date="2017-12" db="EMBL/GenBank/DDBJ databases">
        <authorList>
            <person name="Paulsen S."/>
            <person name="Gram L.K."/>
        </authorList>
    </citation>
    <scope>NUCLEOTIDE SEQUENCE [LARGE SCALE GENOMIC DNA]</scope>
    <source>
        <strain evidence="1 2">S2897</strain>
    </source>
</reference>
<dbReference type="Proteomes" id="UP000305874">
    <property type="component" value="Unassembled WGS sequence"/>
</dbReference>
<organism evidence="1 2">
    <name type="scientific">Pseudoalteromonas ruthenica</name>
    <dbReference type="NCBI Taxonomy" id="151081"/>
    <lineage>
        <taxon>Bacteria</taxon>
        <taxon>Pseudomonadati</taxon>
        <taxon>Pseudomonadota</taxon>
        <taxon>Gammaproteobacteria</taxon>
        <taxon>Alteromonadales</taxon>
        <taxon>Pseudoalteromonadaceae</taxon>
        <taxon>Pseudoalteromonas</taxon>
    </lineage>
</organism>
<dbReference type="EMBL" id="PNCG01000677">
    <property type="protein sequence ID" value="TMP75049.1"/>
    <property type="molecule type" value="Genomic_DNA"/>
</dbReference>
<dbReference type="AlphaFoldDB" id="A0A5S3YL54"/>
<comment type="caution">
    <text evidence="1">The sequence shown here is derived from an EMBL/GenBank/DDBJ whole genome shotgun (WGS) entry which is preliminary data.</text>
</comment>
<evidence type="ECO:0000313" key="1">
    <source>
        <dbReference type="EMBL" id="TMP75049.1"/>
    </source>
</evidence>
<proteinExistence type="predicted"/>
<accession>A0A5S3YL54</accession>